<protein>
    <recommendedName>
        <fullName evidence="4 12">Ribosomal RNA small subunit methyltransferase E</fullName>
        <ecNumber evidence="3 12">2.1.1.193</ecNumber>
    </recommendedName>
</protein>
<dbReference type="InterPro" id="IPR046887">
    <property type="entry name" value="RsmE_PUA-like"/>
</dbReference>
<evidence type="ECO:0000313" key="15">
    <source>
        <dbReference type="EMBL" id="AIF99817.1"/>
    </source>
</evidence>
<evidence type="ECO:0000256" key="1">
    <source>
        <dbReference type="ARBA" id="ARBA00004496"/>
    </source>
</evidence>
<dbReference type="GO" id="GO:0005737">
    <property type="term" value="C:cytoplasm"/>
    <property type="evidence" value="ECO:0007669"/>
    <property type="project" value="UniProtKB-SubCell"/>
</dbReference>
<evidence type="ECO:0000256" key="12">
    <source>
        <dbReference type="PIRNR" id="PIRNR015601"/>
    </source>
</evidence>
<dbReference type="Proteomes" id="UP000056090">
    <property type="component" value="Chromosome"/>
</dbReference>
<sequence>MRIPRVYYPHPIPLEQEFPLTDDAGHHIATVLRLKANRPIVLFNGDGNEYSAQIISVQRKNVIVEADACLSLTKESPLPIHLGQGVSKGDRMDTVLQKSVELGVTEITPILTERCTVKLDAGRWEKKQQQWQKIMVGACEQSGRNVLPTLNPPVTLSNWLAESTSSTRLVLAPGATSSLARQPYNTKGYRLLIGPEGGLSETEIHHANEKGFLSVSLGPRILRTETAAISSVSILQAQHGDL</sequence>
<dbReference type="SUPFAM" id="SSF88697">
    <property type="entry name" value="PUA domain-like"/>
    <property type="match status" value="1"/>
</dbReference>
<evidence type="ECO:0000256" key="8">
    <source>
        <dbReference type="ARBA" id="ARBA00022679"/>
    </source>
</evidence>
<dbReference type="eggNOG" id="COG1385">
    <property type="taxonomic scope" value="Bacteria"/>
</dbReference>
<dbReference type="PIRSF" id="PIRSF015601">
    <property type="entry name" value="MTase_slr0722"/>
    <property type="match status" value="1"/>
</dbReference>
<evidence type="ECO:0000256" key="7">
    <source>
        <dbReference type="ARBA" id="ARBA00022603"/>
    </source>
</evidence>
<evidence type="ECO:0000259" key="14">
    <source>
        <dbReference type="Pfam" id="PF20260"/>
    </source>
</evidence>
<evidence type="ECO:0000313" key="16">
    <source>
        <dbReference type="Proteomes" id="UP000056090"/>
    </source>
</evidence>
<feature type="domain" description="Ribosomal RNA small subunit methyltransferase E PUA-like" evidence="14">
    <location>
        <begin position="20"/>
        <end position="65"/>
    </location>
</feature>
<dbReference type="PANTHER" id="PTHR30027:SF3">
    <property type="entry name" value="16S RRNA (URACIL(1498)-N(3))-METHYLTRANSFERASE"/>
    <property type="match status" value="1"/>
</dbReference>
<dbReference type="OrthoDB" id="9815641at2"/>
<dbReference type="PANTHER" id="PTHR30027">
    <property type="entry name" value="RIBOSOMAL RNA SMALL SUBUNIT METHYLTRANSFERASE E"/>
    <property type="match status" value="1"/>
</dbReference>
<dbReference type="InterPro" id="IPR029026">
    <property type="entry name" value="tRNA_m1G_MTases_N"/>
</dbReference>
<dbReference type="SUPFAM" id="SSF75217">
    <property type="entry name" value="alpha/beta knot"/>
    <property type="match status" value="1"/>
</dbReference>
<organism evidence="15 16">
    <name type="scientific">Alteromonas australica</name>
    <dbReference type="NCBI Taxonomy" id="589873"/>
    <lineage>
        <taxon>Bacteria</taxon>
        <taxon>Pseudomonadati</taxon>
        <taxon>Pseudomonadota</taxon>
        <taxon>Gammaproteobacteria</taxon>
        <taxon>Alteromonadales</taxon>
        <taxon>Alteromonadaceae</taxon>
        <taxon>Alteromonas/Salinimonas group</taxon>
        <taxon>Alteromonas</taxon>
    </lineage>
</organism>
<reference evidence="15 16" key="1">
    <citation type="submission" date="2014-06" db="EMBL/GenBank/DDBJ databases">
        <title>Genomes of Alteromonas australica, a world apart.</title>
        <authorList>
            <person name="Gonzaga A."/>
            <person name="Lopez-Perez M."/>
            <person name="Rodriguez-Valera F."/>
        </authorList>
    </citation>
    <scope>NUCLEOTIDE SEQUENCE [LARGE SCALE GENOMIC DNA]</scope>
    <source>
        <strain evidence="15 16">H 17</strain>
    </source>
</reference>
<dbReference type="KEGG" id="aal:EP13_14620"/>
<dbReference type="Gene3D" id="3.40.1280.10">
    <property type="match status" value="1"/>
</dbReference>
<keyword evidence="8 12" id="KW-0808">Transferase</keyword>
<keyword evidence="5 12" id="KW-0963">Cytoplasm</keyword>
<dbReference type="EMBL" id="CP008849">
    <property type="protein sequence ID" value="AIF99817.1"/>
    <property type="molecule type" value="Genomic_DNA"/>
</dbReference>
<proteinExistence type="inferred from homology"/>
<evidence type="ECO:0000256" key="2">
    <source>
        <dbReference type="ARBA" id="ARBA00005528"/>
    </source>
</evidence>
<dbReference type="RefSeq" id="WP_044057877.1">
    <property type="nucleotide sequence ID" value="NZ_CAJXAX010000002.1"/>
</dbReference>
<keyword evidence="16" id="KW-1185">Reference proteome</keyword>
<evidence type="ECO:0000256" key="5">
    <source>
        <dbReference type="ARBA" id="ARBA00022490"/>
    </source>
</evidence>
<evidence type="ECO:0000256" key="9">
    <source>
        <dbReference type="ARBA" id="ARBA00022691"/>
    </source>
</evidence>
<dbReference type="InterPro" id="IPR029028">
    <property type="entry name" value="Alpha/beta_knot_MTases"/>
</dbReference>
<dbReference type="EC" id="2.1.1.193" evidence="3 12"/>
<dbReference type="PATRIC" id="fig|589873.4.peg.3296"/>
<keyword evidence="6 12" id="KW-0698">rRNA processing</keyword>
<dbReference type="Pfam" id="PF04452">
    <property type="entry name" value="Methyltrans_RNA"/>
    <property type="match status" value="1"/>
</dbReference>
<accession>A0A075P940</accession>
<dbReference type="KEGG" id="aaus:EP12_15185"/>
<dbReference type="InterPro" id="IPR015947">
    <property type="entry name" value="PUA-like_sf"/>
</dbReference>
<dbReference type="Gene3D" id="2.40.240.20">
    <property type="entry name" value="Hypothetical PUA domain-like, domain 1"/>
    <property type="match status" value="1"/>
</dbReference>
<comment type="subcellular location">
    <subcellularLocation>
        <location evidence="1 12">Cytoplasm</location>
    </subcellularLocation>
</comment>
<evidence type="ECO:0000259" key="13">
    <source>
        <dbReference type="Pfam" id="PF04452"/>
    </source>
</evidence>
<evidence type="ECO:0000256" key="10">
    <source>
        <dbReference type="ARBA" id="ARBA00025699"/>
    </source>
</evidence>
<comment type="catalytic activity">
    <reaction evidence="11 12">
        <text>uridine(1498) in 16S rRNA + S-adenosyl-L-methionine = N(3)-methyluridine(1498) in 16S rRNA + S-adenosyl-L-homocysteine + H(+)</text>
        <dbReference type="Rhea" id="RHEA:42920"/>
        <dbReference type="Rhea" id="RHEA-COMP:10283"/>
        <dbReference type="Rhea" id="RHEA-COMP:10284"/>
        <dbReference type="ChEBI" id="CHEBI:15378"/>
        <dbReference type="ChEBI" id="CHEBI:57856"/>
        <dbReference type="ChEBI" id="CHEBI:59789"/>
        <dbReference type="ChEBI" id="CHEBI:65315"/>
        <dbReference type="ChEBI" id="CHEBI:74502"/>
        <dbReference type="EC" id="2.1.1.193"/>
    </reaction>
</comment>
<dbReference type="GO" id="GO:0070475">
    <property type="term" value="P:rRNA base methylation"/>
    <property type="evidence" value="ECO:0007669"/>
    <property type="project" value="TreeGrafter"/>
</dbReference>
<comment type="function">
    <text evidence="10 12">Specifically methylates the N3 position of the uracil ring of uridine 1498 (m3U1498) in 16S rRNA. Acts on the fully assembled 30S ribosomal subunit.</text>
</comment>
<dbReference type="CDD" id="cd18084">
    <property type="entry name" value="RsmE-like"/>
    <property type="match status" value="1"/>
</dbReference>
<dbReference type="InterPro" id="IPR006700">
    <property type="entry name" value="RsmE"/>
</dbReference>
<evidence type="ECO:0000256" key="3">
    <source>
        <dbReference type="ARBA" id="ARBA00012328"/>
    </source>
</evidence>
<dbReference type="AlphaFoldDB" id="A0A075P940"/>
<feature type="domain" description="Ribosomal RNA small subunit methyltransferase E methyltransferase" evidence="13">
    <location>
        <begin position="74"/>
        <end position="236"/>
    </location>
</feature>
<keyword evidence="9 12" id="KW-0949">S-adenosyl-L-methionine</keyword>
<gene>
    <name evidence="15" type="ORF">EP13_14620</name>
</gene>
<dbReference type="InterPro" id="IPR046886">
    <property type="entry name" value="RsmE_MTase_dom"/>
</dbReference>
<evidence type="ECO:0000256" key="4">
    <source>
        <dbReference type="ARBA" id="ARBA00013673"/>
    </source>
</evidence>
<comment type="similarity">
    <text evidence="2 12">Belongs to the RNA methyltransferase RsmE family.</text>
</comment>
<dbReference type="Pfam" id="PF20260">
    <property type="entry name" value="PUA_4"/>
    <property type="match status" value="1"/>
</dbReference>
<dbReference type="NCBIfam" id="TIGR00046">
    <property type="entry name" value="RsmE family RNA methyltransferase"/>
    <property type="match status" value="1"/>
</dbReference>
<name>A0A075P940_9ALTE</name>
<dbReference type="NCBIfam" id="NF008692">
    <property type="entry name" value="PRK11713.1-5"/>
    <property type="match status" value="1"/>
</dbReference>
<keyword evidence="7 12" id="KW-0489">Methyltransferase</keyword>
<dbReference type="GO" id="GO:0070042">
    <property type="term" value="F:rRNA (uridine-N3-)-methyltransferase activity"/>
    <property type="evidence" value="ECO:0007669"/>
    <property type="project" value="TreeGrafter"/>
</dbReference>
<evidence type="ECO:0000256" key="6">
    <source>
        <dbReference type="ARBA" id="ARBA00022552"/>
    </source>
</evidence>
<evidence type="ECO:0000256" key="11">
    <source>
        <dbReference type="ARBA" id="ARBA00047944"/>
    </source>
</evidence>
<dbReference type="GeneID" id="78256128"/>